<dbReference type="RefSeq" id="WP_019945573.1">
    <property type="nucleotide sequence ID" value="NZ_BMLI01000001.1"/>
</dbReference>
<evidence type="ECO:0000313" key="1">
    <source>
        <dbReference type="EMBL" id="GGM83119.1"/>
    </source>
</evidence>
<accession>A0ABQ2HMK8</accession>
<gene>
    <name evidence="1" type="ORF">GCM10010967_13520</name>
</gene>
<dbReference type="EMBL" id="BMLI01000001">
    <property type="protein sequence ID" value="GGM83119.1"/>
    <property type="molecule type" value="Genomic_DNA"/>
</dbReference>
<protein>
    <recommendedName>
        <fullName evidence="3">Addiction module component</fullName>
    </recommendedName>
</protein>
<name>A0ABQ2HMK8_9BACT</name>
<dbReference type="Proteomes" id="UP000632339">
    <property type="component" value="Unassembled WGS sequence"/>
</dbReference>
<keyword evidence="2" id="KW-1185">Reference proteome</keyword>
<evidence type="ECO:0000313" key="2">
    <source>
        <dbReference type="Proteomes" id="UP000632339"/>
    </source>
</evidence>
<reference evidence="2" key="1">
    <citation type="journal article" date="2019" name="Int. J. Syst. Evol. Microbiol.">
        <title>The Global Catalogue of Microorganisms (GCM) 10K type strain sequencing project: providing services to taxonomists for standard genome sequencing and annotation.</title>
        <authorList>
            <consortium name="The Broad Institute Genomics Platform"/>
            <consortium name="The Broad Institute Genome Sequencing Center for Infectious Disease"/>
            <person name="Wu L."/>
            <person name="Ma J."/>
        </authorList>
    </citation>
    <scope>NUCLEOTIDE SEQUENCE [LARGE SCALE GENOMIC DNA]</scope>
    <source>
        <strain evidence="2">CGMCC 1.6375</strain>
    </source>
</reference>
<sequence>MAAKTDNEQKRDANWLTAEKLQELRPIIEASAQEKVDQMVAQWTPEFREALRKHREERRMRL</sequence>
<comment type="caution">
    <text evidence="1">The sequence shown here is derived from an EMBL/GenBank/DDBJ whole genome shotgun (WGS) entry which is preliminary data.</text>
</comment>
<organism evidence="1 2">
    <name type="scientific">Dyadobacter beijingensis</name>
    <dbReference type="NCBI Taxonomy" id="365489"/>
    <lineage>
        <taxon>Bacteria</taxon>
        <taxon>Pseudomonadati</taxon>
        <taxon>Bacteroidota</taxon>
        <taxon>Cytophagia</taxon>
        <taxon>Cytophagales</taxon>
        <taxon>Spirosomataceae</taxon>
        <taxon>Dyadobacter</taxon>
    </lineage>
</organism>
<proteinExistence type="predicted"/>
<evidence type="ECO:0008006" key="3">
    <source>
        <dbReference type="Google" id="ProtNLM"/>
    </source>
</evidence>